<dbReference type="PRINTS" id="PR00723">
    <property type="entry name" value="SUBTILISIN"/>
</dbReference>
<dbReference type="Pfam" id="PF00082">
    <property type="entry name" value="Peptidase_S8"/>
    <property type="match status" value="1"/>
</dbReference>
<feature type="compositionally biased region" description="Basic and acidic residues" evidence="7">
    <location>
        <begin position="7"/>
        <end position="39"/>
    </location>
</feature>
<keyword evidence="3 6" id="KW-0378">Hydrolase</keyword>
<dbReference type="PANTHER" id="PTHR43399">
    <property type="entry name" value="SUBTILISIN-RELATED"/>
    <property type="match status" value="1"/>
</dbReference>
<dbReference type="Gene3D" id="2.60.40.1120">
    <property type="entry name" value="Carboxypeptidase-like, regulatory domain"/>
    <property type="match status" value="4"/>
</dbReference>
<dbReference type="PROSITE" id="PS00138">
    <property type="entry name" value="SUBTILASE_SER"/>
    <property type="match status" value="1"/>
</dbReference>
<protein>
    <submittedName>
        <fullName evidence="9">Peptidase S8</fullName>
    </submittedName>
</protein>
<evidence type="ECO:0000313" key="10">
    <source>
        <dbReference type="Proteomes" id="UP000248627"/>
    </source>
</evidence>
<evidence type="ECO:0000256" key="7">
    <source>
        <dbReference type="SAM" id="MobiDB-lite"/>
    </source>
</evidence>
<keyword evidence="4 6" id="KW-0720">Serine protease</keyword>
<dbReference type="Proteomes" id="UP000248627">
    <property type="component" value="Unassembled WGS sequence"/>
</dbReference>
<name>A0A2W2DJC5_9ACTN</name>
<dbReference type="SUPFAM" id="SSF49899">
    <property type="entry name" value="Concanavalin A-like lectins/glucanases"/>
    <property type="match status" value="1"/>
</dbReference>
<dbReference type="InterPro" id="IPR033857">
    <property type="entry name" value="Bacillopeptidase_F"/>
</dbReference>
<dbReference type="InterPro" id="IPR051048">
    <property type="entry name" value="Peptidase_S8/S53_subtilisin"/>
</dbReference>
<dbReference type="SUPFAM" id="SSF49452">
    <property type="entry name" value="Starch-binding domain-like"/>
    <property type="match status" value="2"/>
</dbReference>
<dbReference type="OrthoDB" id="9813435at2"/>
<dbReference type="GO" id="GO:0004252">
    <property type="term" value="F:serine-type endopeptidase activity"/>
    <property type="evidence" value="ECO:0007669"/>
    <property type="project" value="UniProtKB-UniRule"/>
</dbReference>
<evidence type="ECO:0000256" key="2">
    <source>
        <dbReference type="ARBA" id="ARBA00022670"/>
    </source>
</evidence>
<feature type="active site" description="Charge relay system" evidence="5 6">
    <location>
        <position position="282"/>
    </location>
</feature>
<dbReference type="InterPro" id="IPR000209">
    <property type="entry name" value="Peptidase_S8/S53_dom"/>
</dbReference>
<evidence type="ECO:0000259" key="8">
    <source>
        <dbReference type="Pfam" id="PF00082"/>
    </source>
</evidence>
<comment type="caution">
    <text evidence="9">The sequence shown here is derived from an EMBL/GenBank/DDBJ whole genome shotgun (WGS) entry which is preliminary data.</text>
</comment>
<dbReference type="SUPFAM" id="SSF52743">
    <property type="entry name" value="Subtilisin-like"/>
    <property type="match status" value="1"/>
</dbReference>
<dbReference type="SUPFAM" id="SSF117281">
    <property type="entry name" value="Kelch motif"/>
    <property type="match status" value="1"/>
</dbReference>
<dbReference type="Gene3D" id="2.60.120.200">
    <property type="match status" value="1"/>
</dbReference>
<dbReference type="Pfam" id="PF24681">
    <property type="entry name" value="Kelch_KLHDC2_KLHL20_DRC7"/>
    <property type="match status" value="1"/>
</dbReference>
<dbReference type="GO" id="GO:0030246">
    <property type="term" value="F:carbohydrate binding"/>
    <property type="evidence" value="ECO:0007669"/>
    <property type="project" value="InterPro"/>
</dbReference>
<dbReference type="InterPro" id="IPR036852">
    <property type="entry name" value="Peptidase_S8/S53_dom_sf"/>
</dbReference>
<evidence type="ECO:0000256" key="4">
    <source>
        <dbReference type="ARBA" id="ARBA00022825"/>
    </source>
</evidence>
<evidence type="ECO:0000256" key="6">
    <source>
        <dbReference type="PROSITE-ProRule" id="PRU01240"/>
    </source>
</evidence>
<gene>
    <name evidence="9" type="ORF">C1I93_18770</name>
</gene>
<dbReference type="InterPro" id="IPR008969">
    <property type="entry name" value="CarboxyPept-like_regulatory"/>
</dbReference>
<evidence type="ECO:0000256" key="1">
    <source>
        <dbReference type="ARBA" id="ARBA00011073"/>
    </source>
</evidence>
<evidence type="ECO:0000313" key="9">
    <source>
        <dbReference type="EMBL" id="PZF92913.1"/>
    </source>
</evidence>
<keyword evidence="10" id="KW-1185">Reference proteome</keyword>
<dbReference type="NCBIfam" id="NF038128">
    <property type="entry name" value="choice_anch_J"/>
    <property type="match status" value="1"/>
</dbReference>
<dbReference type="Gene3D" id="2.120.10.80">
    <property type="entry name" value="Kelch-type beta propeller"/>
    <property type="match status" value="2"/>
</dbReference>
<dbReference type="SMART" id="SM00612">
    <property type="entry name" value="Kelch"/>
    <property type="match status" value="5"/>
</dbReference>
<feature type="active site" description="Charge relay system" evidence="5 6">
    <location>
        <position position="453"/>
    </location>
</feature>
<evidence type="ECO:0000256" key="5">
    <source>
        <dbReference type="PIRSR" id="PIRSR615500-1"/>
    </source>
</evidence>
<dbReference type="SUPFAM" id="SSF49464">
    <property type="entry name" value="Carboxypeptidase regulatory domain-like"/>
    <property type="match status" value="2"/>
</dbReference>
<dbReference type="PANTHER" id="PTHR43399:SF4">
    <property type="entry name" value="CELL WALL-ASSOCIATED PROTEASE"/>
    <property type="match status" value="1"/>
</dbReference>
<accession>A0A2W2DJC5</accession>
<dbReference type="InterPro" id="IPR023828">
    <property type="entry name" value="Peptidase_S8_Ser-AS"/>
</dbReference>
<keyword evidence="2 6" id="KW-0645">Protease</keyword>
<comment type="similarity">
    <text evidence="1 6">Belongs to the peptidase S8 family.</text>
</comment>
<dbReference type="PROSITE" id="PS51892">
    <property type="entry name" value="SUBTILASE"/>
    <property type="match status" value="1"/>
</dbReference>
<proteinExistence type="inferred from homology"/>
<dbReference type="InterPro" id="IPR013784">
    <property type="entry name" value="Carb-bd-like_fold"/>
</dbReference>
<dbReference type="InterPro" id="IPR015915">
    <property type="entry name" value="Kelch-typ_b-propeller"/>
</dbReference>
<reference evidence="9 10" key="1">
    <citation type="submission" date="2018-01" db="EMBL/GenBank/DDBJ databases">
        <title>Draft genome sequence of Jishengella endophytica.</title>
        <authorList>
            <person name="Sahin N."/>
            <person name="Ay H."/>
            <person name="Saygin H."/>
        </authorList>
    </citation>
    <scope>NUCLEOTIDE SEQUENCE [LARGE SCALE GENOMIC DNA]</scope>
    <source>
        <strain evidence="9 10">DSM 45430</strain>
    </source>
</reference>
<evidence type="ECO:0000256" key="3">
    <source>
        <dbReference type="ARBA" id="ARBA00022801"/>
    </source>
</evidence>
<dbReference type="EMBL" id="POTX01000132">
    <property type="protein sequence ID" value="PZF92913.1"/>
    <property type="molecule type" value="Genomic_DNA"/>
</dbReference>
<feature type="domain" description="Peptidase S8/S53" evidence="8">
    <location>
        <begin position="227"/>
        <end position="509"/>
    </location>
</feature>
<dbReference type="Pfam" id="PF13620">
    <property type="entry name" value="CarboxypepD_reg"/>
    <property type="match status" value="1"/>
</dbReference>
<dbReference type="InterPro" id="IPR015500">
    <property type="entry name" value="Peptidase_S8_subtilisin-rel"/>
</dbReference>
<dbReference type="InterPro" id="IPR013320">
    <property type="entry name" value="ConA-like_dom_sf"/>
</dbReference>
<sequence length="1495" mass="155885">MTLSGREFTDSHPCRPRPLRDGAARYADVRTRTDRDRRRGGGSLFTTRSTRWRAVALLTAAVLGVTAQPALAAPAPDPAPSRATIDPGLLDRLDATPTATFLVYLRETAPLTQATQRSDPDGRARAVHQLLTSTATRTQHDLRTMLDERKVPYTAYWITNALRVEGDKALLDEIARRPEVTRIAPSRSYPLVQPTTTATTRARTAAVEWGLTHIGAPQVWDEFADRGEGVVVANIDTGVRYDHPALVGSYRGNTSGSFDHAYNWFDPAGICPSAAPCDNNDHGTHTMGTMVGDDGAGNQIGVAPGARWIAAKGCESDECTDASLLAAGQWVLAPTDASGRNPRPDLRPDIVNNSWGGDGDDPWYQQTVAAWRAAGIFPVFSAGNDGPACGSAGSPGDYTEAYAVGAYDANGNIANFSGRGNGTDPLKPNIAAPGAGIRSSVRTGGYASMSGTSMAAPHVAGTVALLWSAAPSLRGDLDATAELLDRTARDVDATTCGGTPADNNVFGEGRLDAYAAVRDAPRSAIGRITGVVSDARGGDPVAGATVSDGTRSTTTGPDGRYALSVPSGETTLAVRAYGYAAQSATVTVPENEAVTQHFTLVATPTVTVSGRITDGSGHGWPLYARIEVTGRPGTIFTDPVTGRYSFTVPGNASYRLTVTARYPGYRTVSREVPVGDDDTTVDLTVPVDAACTAAGYTGRFGEPLLRETFDGASTPAGWTVTNRTASGGWVFNDPRSRGNLTGGSGRFAIIDSDALGSGNTQDTDLITPPLDLSGSTAPVLRFRSDWRAVGLSDTADIDVSTDDGDSWTNVWHQTASRRGPRVEEVPLTPAANASAALVRFRYKGTFAWWWQVDEVEVVNRECSPVPGGLVVGTTTDRTTGAALNGVTVVSDDRPQDRAVSAATPDDPGEPDGFYWLFSGLTGTHPFTASRTPYTPVTRNVAVVADSVRRADLALASGRLTISPATIESHQPYGSTRTTRVTVRNTGTAPAEVELVDRSGHFDLLKQGGAPLREQKLKGISKARTGIAYGAAAAEAAPTAADEWSEITRLPAAVYDNAAAWLDGKVYSVGGGGSTGTERKAWAYDPASNAWSALPDLPTTRSKPAVAAIGGKLYVIGGWGSSGVNAAVDVFDPAVGSWSTLPGVTNPAPTAAAGTAVLDGKVYLVGGCADTTCTDSNQLVVFDPATGSFATRAAYPHPVSWLSCGGIGAAVYCAGGTGETEYTDAYRYDPVSDSWSPLPPLPLELWGSQYASAGGMLVLAGGVTASSTTVTNRTVGFDPVAGAWRDLPNARFGRYRGAAACGAYKIGGSPSSFVGSADSERLDGLELCAADADLPWLSTAPTTFTLAPGASRTVTVTLTATAAAGVDQPGRYGGELAVVSDTPYPVSPVSVEMNVSPPASWGKIQGTVTGTTCGGVTVGIPAIVRVNLISAGTGTTLTAAGNGRYAWWLPKGRYEVIVAKDGWVPQVQRHRIEAGIVGTLDFTLQPASTCTRATGI</sequence>
<dbReference type="CDD" id="cd07481">
    <property type="entry name" value="Peptidases_S8_BacillopeptidaseF-like"/>
    <property type="match status" value="1"/>
</dbReference>
<feature type="active site" description="Charge relay system" evidence="5 6">
    <location>
        <position position="236"/>
    </location>
</feature>
<dbReference type="Gene3D" id="3.40.50.200">
    <property type="entry name" value="Peptidase S8/S53 domain"/>
    <property type="match status" value="1"/>
</dbReference>
<organism evidence="9 10">
    <name type="scientific">Micromonospora endophytica</name>
    <dbReference type="NCBI Taxonomy" id="515350"/>
    <lineage>
        <taxon>Bacteria</taxon>
        <taxon>Bacillati</taxon>
        <taxon>Actinomycetota</taxon>
        <taxon>Actinomycetes</taxon>
        <taxon>Micromonosporales</taxon>
        <taxon>Micromonosporaceae</taxon>
        <taxon>Micromonospora</taxon>
    </lineage>
</organism>
<dbReference type="InterPro" id="IPR006652">
    <property type="entry name" value="Kelch_1"/>
</dbReference>
<feature type="region of interest" description="Disordered" evidence="7">
    <location>
        <begin position="1"/>
        <end position="44"/>
    </location>
</feature>
<dbReference type="GO" id="GO:0006508">
    <property type="term" value="P:proteolysis"/>
    <property type="evidence" value="ECO:0007669"/>
    <property type="project" value="UniProtKB-KW"/>
</dbReference>